<keyword evidence="1" id="KW-0418">Kinase</keyword>
<protein>
    <submittedName>
        <fullName evidence="4">Regulatory protein</fullName>
    </submittedName>
</protein>
<dbReference type="GO" id="GO:0004674">
    <property type="term" value="F:protein serine/threonine kinase activity"/>
    <property type="evidence" value="ECO:0007669"/>
    <property type="project" value="UniProtKB-KW"/>
</dbReference>
<dbReference type="Gene3D" id="3.30.565.10">
    <property type="entry name" value="Histidine kinase-like ATPase, C-terminal domain"/>
    <property type="match status" value="1"/>
</dbReference>
<dbReference type="Pfam" id="PF13581">
    <property type="entry name" value="HATPase_c_2"/>
    <property type="match status" value="1"/>
</dbReference>
<evidence type="ECO:0000256" key="1">
    <source>
        <dbReference type="ARBA" id="ARBA00022527"/>
    </source>
</evidence>
<dbReference type="OrthoDB" id="5184679at2"/>
<dbReference type="Proteomes" id="UP000004184">
    <property type="component" value="Unassembled WGS sequence"/>
</dbReference>
<dbReference type="HOGENOM" id="CLU_090336_22_2_11"/>
<evidence type="ECO:0000259" key="3">
    <source>
        <dbReference type="Pfam" id="PF13581"/>
    </source>
</evidence>
<feature type="domain" description="Histidine kinase/HSP90-like ATPase" evidence="3">
    <location>
        <begin position="54"/>
        <end position="144"/>
    </location>
</feature>
<dbReference type="InterPro" id="IPR036890">
    <property type="entry name" value="HATPase_C_sf"/>
</dbReference>
<reference evidence="5" key="1">
    <citation type="submission" date="2009-02" db="EMBL/GenBank/DDBJ databases">
        <title>Annotation of Streptomyces viridochromogenes strain DSM 40736.</title>
        <authorList>
            <consortium name="The Broad Institute Genome Sequencing Platform"/>
            <consortium name="Broad Institute Microbial Sequencing Center"/>
            <person name="Fischbach M."/>
            <person name="Godfrey P."/>
            <person name="Ward D."/>
            <person name="Young S."/>
            <person name="Zeng Q."/>
            <person name="Koehrsen M."/>
            <person name="Alvarado L."/>
            <person name="Berlin A.M."/>
            <person name="Bochicchio J."/>
            <person name="Borenstein D."/>
            <person name="Chapman S.B."/>
            <person name="Chen Z."/>
            <person name="Engels R."/>
            <person name="Freedman E."/>
            <person name="Gellesch M."/>
            <person name="Goldberg J."/>
            <person name="Griggs A."/>
            <person name="Gujja S."/>
            <person name="Heilman E.R."/>
            <person name="Heiman D.I."/>
            <person name="Hepburn T.A."/>
            <person name="Howarth C."/>
            <person name="Jen D."/>
            <person name="Larson L."/>
            <person name="Lewis B."/>
            <person name="Mehta T."/>
            <person name="Park D."/>
            <person name="Pearson M."/>
            <person name="Richards J."/>
            <person name="Roberts A."/>
            <person name="Saif S."/>
            <person name="Shea T.D."/>
            <person name="Shenoy N."/>
            <person name="Sisk P."/>
            <person name="Stolte C."/>
            <person name="Sykes S.N."/>
            <person name="Thomson T."/>
            <person name="Walk T."/>
            <person name="White J."/>
            <person name="Yandava C."/>
            <person name="Straight P."/>
            <person name="Clardy J."/>
            <person name="Hung D."/>
            <person name="Kolter R."/>
            <person name="Mekalanos J."/>
            <person name="Walker S."/>
            <person name="Walsh C.T."/>
            <person name="Wieland-Brown L.C."/>
            <person name="Haas B."/>
            <person name="Nusbaum C."/>
            <person name="Birren B."/>
        </authorList>
    </citation>
    <scope>NUCLEOTIDE SEQUENCE [LARGE SCALE GENOMIC DNA]</scope>
    <source>
        <strain evidence="5">DSM 40736 / JCM 4977 / BCRC 1201 / Tue 494</strain>
    </source>
</reference>
<evidence type="ECO:0000313" key="5">
    <source>
        <dbReference type="Proteomes" id="UP000004184"/>
    </source>
</evidence>
<dbReference type="EMBL" id="GG657757">
    <property type="protein sequence ID" value="EFL30404.1"/>
    <property type="molecule type" value="Genomic_DNA"/>
</dbReference>
<dbReference type="PANTHER" id="PTHR35526:SF3">
    <property type="entry name" value="ANTI-SIGMA-F FACTOR RSBW"/>
    <property type="match status" value="1"/>
</dbReference>
<dbReference type="PANTHER" id="PTHR35526">
    <property type="entry name" value="ANTI-SIGMA-F FACTOR RSBW-RELATED"/>
    <property type="match status" value="1"/>
</dbReference>
<keyword evidence="1" id="KW-0723">Serine/threonine-protein kinase</keyword>
<dbReference type="RefSeq" id="WP_003988519.1">
    <property type="nucleotide sequence ID" value="NZ_GG657757.1"/>
</dbReference>
<dbReference type="eggNOG" id="COG2172">
    <property type="taxonomic scope" value="Bacteria"/>
</dbReference>
<accession>D9XDM5</accession>
<feature type="region of interest" description="Disordered" evidence="2">
    <location>
        <begin position="155"/>
        <end position="180"/>
    </location>
</feature>
<keyword evidence="1" id="KW-0808">Transferase</keyword>
<dbReference type="STRING" id="591159.SSQG_00922"/>
<name>D9XDM5_STRVT</name>
<dbReference type="InterPro" id="IPR003594">
    <property type="entry name" value="HATPase_dom"/>
</dbReference>
<dbReference type="CDD" id="cd16936">
    <property type="entry name" value="HATPase_RsbW-like"/>
    <property type="match status" value="1"/>
</dbReference>
<dbReference type="InterPro" id="IPR050267">
    <property type="entry name" value="Anti-sigma-factor_SerPK"/>
</dbReference>
<sequence length="180" mass="18904">MVTPLGKQAADRQGPDEHVMLRFGAAWDDGAASAFDARLALHAFLAHGPHTAPEPIPASLAVDAELVVSELVTNAIRHAPGPCELILRLFRGRLAITVWDTSAKQPTVRGEDRYRVGGHGLRLVHTVSDRVAVAPRARGKQITAYLPLTARESADDGKAVRGDGGKAAGGKEEAAVLAAG</sequence>
<proteinExistence type="predicted"/>
<feature type="compositionally biased region" description="Basic and acidic residues" evidence="2">
    <location>
        <begin position="155"/>
        <end position="174"/>
    </location>
</feature>
<evidence type="ECO:0000313" key="4">
    <source>
        <dbReference type="EMBL" id="EFL30404.1"/>
    </source>
</evidence>
<dbReference type="SUPFAM" id="SSF55874">
    <property type="entry name" value="ATPase domain of HSP90 chaperone/DNA topoisomerase II/histidine kinase"/>
    <property type="match status" value="1"/>
</dbReference>
<organism evidence="4 5">
    <name type="scientific">Streptomyces viridochromogenes (strain DSM 40736 / JCM 4977 / BCRC 1201 / Tue 494)</name>
    <dbReference type="NCBI Taxonomy" id="591159"/>
    <lineage>
        <taxon>Bacteria</taxon>
        <taxon>Bacillati</taxon>
        <taxon>Actinomycetota</taxon>
        <taxon>Actinomycetes</taxon>
        <taxon>Kitasatosporales</taxon>
        <taxon>Streptomycetaceae</taxon>
        <taxon>Streptomyces</taxon>
    </lineage>
</organism>
<keyword evidence="5" id="KW-1185">Reference proteome</keyword>
<evidence type="ECO:0000256" key="2">
    <source>
        <dbReference type="SAM" id="MobiDB-lite"/>
    </source>
</evidence>
<gene>
    <name evidence="4" type="ORF">SSQG_00922</name>
</gene>
<dbReference type="AlphaFoldDB" id="D9XDM5"/>